<dbReference type="EMBL" id="JAWJZY010000002">
    <property type="protein sequence ID" value="MEE8658796.1"/>
    <property type="molecule type" value="Genomic_DNA"/>
</dbReference>
<dbReference type="PRINTS" id="PR01011">
    <property type="entry name" value="GLUTPROXDASE"/>
</dbReference>
<dbReference type="InterPro" id="IPR036249">
    <property type="entry name" value="Thioredoxin-like_sf"/>
</dbReference>
<organism evidence="5 6">
    <name type="scientific">Sorlinia euscelidii</name>
    <dbReference type="NCBI Taxonomy" id="3081148"/>
    <lineage>
        <taxon>Bacteria</taxon>
        <taxon>Pseudomonadati</taxon>
        <taxon>Pseudomonadota</taxon>
        <taxon>Alphaproteobacteria</taxon>
        <taxon>Acetobacterales</taxon>
        <taxon>Acetobacteraceae</taxon>
        <taxon>Sorlinia</taxon>
    </lineage>
</organism>
<name>A0ABU7U3Z0_9PROT</name>
<dbReference type="InterPro" id="IPR000889">
    <property type="entry name" value="Glutathione_peroxidase"/>
</dbReference>
<dbReference type="PANTHER" id="PTHR11592">
    <property type="entry name" value="GLUTATHIONE PEROXIDASE"/>
    <property type="match status" value="1"/>
</dbReference>
<dbReference type="PROSITE" id="PS51355">
    <property type="entry name" value="GLUTATHIONE_PEROXID_3"/>
    <property type="match status" value="1"/>
</dbReference>
<comment type="caution">
    <text evidence="5">The sequence shown here is derived from an EMBL/GenBank/DDBJ whole genome shotgun (WGS) entry which is preliminary data.</text>
</comment>
<dbReference type="Gene3D" id="3.40.30.10">
    <property type="entry name" value="Glutaredoxin"/>
    <property type="match status" value="1"/>
</dbReference>
<evidence type="ECO:0000256" key="4">
    <source>
        <dbReference type="RuleBase" id="RU000499"/>
    </source>
</evidence>
<dbReference type="PANTHER" id="PTHR11592:SF78">
    <property type="entry name" value="GLUTATHIONE PEROXIDASE"/>
    <property type="match status" value="1"/>
</dbReference>
<dbReference type="RefSeq" id="WP_394819668.1">
    <property type="nucleotide sequence ID" value="NZ_JAWJZY010000002.1"/>
</dbReference>
<sequence>MTTTTLDDFYRLELKALDEKTPISFSAFKGKVVLIANTASKCKFTTQYEDLQHLWTLYRTSGLVVVGVPCNDFGQQEPDDAATIKESCAVNYGVSFPMTQKTTIKGPEISPLFQWLQREGGCLSKPRWNFYKYIVGRDGHLAAWFSSITRPSSRRFRERVRRCLDN</sequence>
<evidence type="ECO:0000256" key="1">
    <source>
        <dbReference type="ARBA" id="ARBA00006926"/>
    </source>
</evidence>
<dbReference type="Pfam" id="PF00255">
    <property type="entry name" value="GSHPx"/>
    <property type="match status" value="1"/>
</dbReference>
<dbReference type="Proteomes" id="UP001312908">
    <property type="component" value="Unassembled WGS sequence"/>
</dbReference>
<gene>
    <name evidence="5" type="ORF">DOFOFD_07205</name>
</gene>
<keyword evidence="2 4" id="KW-0575">Peroxidase</keyword>
<reference evidence="5 6" key="1">
    <citation type="submission" date="2023-10" db="EMBL/GenBank/DDBJ databases">
        <title>Sorlinia euscelidii gen. nov., sp. nov., an acetic acid bacteria isolated from the gut of Euscelidius variegatus emitter.</title>
        <authorList>
            <person name="Michoud G."/>
            <person name="Marasco R."/>
            <person name="Seferji K."/>
            <person name="Gonella E."/>
            <person name="Garuglieri E."/>
            <person name="Alma A."/>
            <person name="Mapelli F."/>
            <person name="Borin S."/>
            <person name="Daffonchio D."/>
            <person name="Crotti E."/>
        </authorList>
    </citation>
    <scope>NUCLEOTIDE SEQUENCE [LARGE SCALE GENOMIC DNA]</scope>
    <source>
        <strain evidence="5 6">EV16P</strain>
    </source>
</reference>
<evidence type="ECO:0000313" key="6">
    <source>
        <dbReference type="Proteomes" id="UP001312908"/>
    </source>
</evidence>
<accession>A0ABU7U3Z0</accession>
<keyword evidence="6" id="KW-1185">Reference proteome</keyword>
<evidence type="ECO:0000256" key="3">
    <source>
        <dbReference type="ARBA" id="ARBA00023002"/>
    </source>
</evidence>
<comment type="similarity">
    <text evidence="1 4">Belongs to the glutathione peroxidase family.</text>
</comment>
<dbReference type="SUPFAM" id="SSF52833">
    <property type="entry name" value="Thioredoxin-like"/>
    <property type="match status" value="1"/>
</dbReference>
<dbReference type="PIRSF" id="PIRSF000303">
    <property type="entry name" value="Glutathion_perox"/>
    <property type="match status" value="1"/>
</dbReference>
<evidence type="ECO:0000313" key="5">
    <source>
        <dbReference type="EMBL" id="MEE8658796.1"/>
    </source>
</evidence>
<dbReference type="CDD" id="cd00340">
    <property type="entry name" value="GSH_Peroxidase"/>
    <property type="match status" value="1"/>
</dbReference>
<proteinExistence type="inferred from homology"/>
<keyword evidence="3 4" id="KW-0560">Oxidoreductase</keyword>
<protein>
    <recommendedName>
        <fullName evidence="4">Glutathione peroxidase</fullName>
    </recommendedName>
</protein>
<evidence type="ECO:0000256" key="2">
    <source>
        <dbReference type="ARBA" id="ARBA00022559"/>
    </source>
</evidence>